<feature type="transmembrane region" description="Helical" evidence="2">
    <location>
        <begin position="512"/>
        <end position="536"/>
    </location>
</feature>
<dbReference type="PANTHER" id="PTHR40940:SF2">
    <property type="entry name" value="BATD"/>
    <property type="match status" value="1"/>
</dbReference>
<dbReference type="InParanoid" id="A0A146G7C0"/>
<feature type="region of interest" description="Disordered" evidence="1">
    <location>
        <begin position="166"/>
        <end position="195"/>
    </location>
</feature>
<feature type="compositionally biased region" description="Low complexity" evidence="1">
    <location>
        <begin position="464"/>
        <end position="481"/>
    </location>
</feature>
<feature type="region of interest" description="Disordered" evidence="1">
    <location>
        <begin position="464"/>
        <end position="485"/>
    </location>
</feature>
<feature type="chain" id="PRO_5007524529" evidence="3">
    <location>
        <begin position="29"/>
        <end position="644"/>
    </location>
</feature>
<name>A0A146G7C0_TERSA</name>
<keyword evidence="3" id="KW-0732">Signal</keyword>
<dbReference type="Pfam" id="PF13584">
    <property type="entry name" value="BatD"/>
    <property type="match status" value="1"/>
</dbReference>
<gene>
    <name evidence="4" type="ORF">TSACC_21877</name>
</gene>
<feature type="region of interest" description="Disordered" evidence="1">
    <location>
        <begin position="132"/>
        <end position="153"/>
    </location>
</feature>
<feature type="compositionally biased region" description="Low complexity" evidence="1">
    <location>
        <begin position="166"/>
        <end position="187"/>
    </location>
</feature>
<evidence type="ECO:0000256" key="3">
    <source>
        <dbReference type="SAM" id="SignalP"/>
    </source>
</evidence>
<evidence type="ECO:0000256" key="2">
    <source>
        <dbReference type="SAM" id="Phobius"/>
    </source>
</evidence>
<dbReference type="InterPro" id="IPR025738">
    <property type="entry name" value="BatD"/>
</dbReference>
<organism evidence="4 5">
    <name type="scientific">Terrimicrobium sacchariphilum</name>
    <dbReference type="NCBI Taxonomy" id="690879"/>
    <lineage>
        <taxon>Bacteria</taxon>
        <taxon>Pseudomonadati</taxon>
        <taxon>Verrucomicrobiota</taxon>
        <taxon>Terrimicrobiia</taxon>
        <taxon>Terrimicrobiales</taxon>
        <taxon>Terrimicrobiaceae</taxon>
        <taxon>Terrimicrobium</taxon>
    </lineage>
</organism>
<reference evidence="5" key="1">
    <citation type="journal article" date="2017" name="Genome Announc.">
        <title>Draft Genome Sequence of Terrimicrobium sacchariphilum NM-5T, a Facultative Anaerobic Soil Bacterium of the Class Spartobacteria.</title>
        <authorList>
            <person name="Qiu Y.L."/>
            <person name="Tourlousse D.M."/>
            <person name="Matsuura N."/>
            <person name="Ohashi A."/>
            <person name="Sekiguchi Y."/>
        </authorList>
    </citation>
    <scope>NUCLEOTIDE SEQUENCE [LARGE SCALE GENOMIC DNA]</scope>
    <source>
        <strain evidence="5">NM-5</strain>
    </source>
</reference>
<proteinExistence type="predicted"/>
<dbReference type="EMBL" id="BDCO01000002">
    <property type="protein sequence ID" value="GAT33460.1"/>
    <property type="molecule type" value="Genomic_DNA"/>
</dbReference>
<dbReference type="AlphaFoldDB" id="A0A146G7C0"/>
<dbReference type="STRING" id="690879.TSACC_21877"/>
<feature type="compositionally biased region" description="Low complexity" evidence="1">
    <location>
        <begin position="142"/>
        <end position="153"/>
    </location>
</feature>
<dbReference type="PANTHER" id="PTHR40940">
    <property type="entry name" value="PROTEIN BATD-RELATED"/>
    <property type="match status" value="1"/>
</dbReference>
<sequence>MHTLTNKRMKFGAVALLAAMLVAASSYAQKVSADLSQEVTAVGEAVQLNISVTGATGARVPGQLKVDGLQIDFAGRSEQINIINFQKTVSAVYTYLIVPLKTGDFTIPPIDVLINGQKYKTAPLTLRVGTSSGGFAGGQGQPGRARSPQSQMQAQMQALMQFMNQGVQPPQPQQIQPGQQSQSRQSSAGDDAEPAYGDLIIPKTSAYVGEVIPVEIRFYFNANYPTQLRDHPTFGGDGFTVMDFSKPTQREQEINGVPYNVVIFQTAITAVKSGPLEIPPAKIEGRIQVPARGSSQDDFFNGFFGGQGFGMTARDMTVSTKPSKIDIKPLPKDGRPDDFSGAIGQFSLDAKATPKKVDAGEPITLSVKVAGRGNFGAITAPTLLDAENWRSYPPNEKFTPSASDPIGYNGEKVFEYTIVARNDATLTPTPEFSFFDPAVEKYVTLKAAPIAVVARGSSTATQTTTVQAASSSPTPQAATPAPATPAPAEKVVDLVTSFRRGAFLPTLTDPTFLTVNGVVALALLALLALGILRAVASSDASQRAARLREVRRTLHAAEDPSKSAEEFFALAADFVHGRLSIAGGQGSTRDMLESSKVSEETRTAIYALLNQADEARYAATHGTSLDREARHTYIQQLKKFDAQV</sequence>
<accession>A0A146G7C0</accession>
<comment type="caution">
    <text evidence="4">The sequence shown here is derived from an EMBL/GenBank/DDBJ whole genome shotgun (WGS) entry which is preliminary data.</text>
</comment>
<evidence type="ECO:0000256" key="1">
    <source>
        <dbReference type="SAM" id="MobiDB-lite"/>
    </source>
</evidence>
<protein>
    <submittedName>
        <fullName evidence="4">Oxygen tolerance</fullName>
    </submittedName>
</protein>
<dbReference type="OrthoDB" id="180318at2"/>
<keyword evidence="2" id="KW-0472">Membrane</keyword>
<keyword evidence="2" id="KW-0812">Transmembrane</keyword>
<evidence type="ECO:0000313" key="4">
    <source>
        <dbReference type="EMBL" id="GAT33460.1"/>
    </source>
</evidence>
<feature type="signal peptide" evidence="3">
    <location>
        <begin position="1"/>
        <end position="28"/>
    </location>
</feature>
<keyword evidence="2" id="KW-1133">Transmembrane helix</keyword>
<dbReference type="RefSeq" id="WP_075079190.1">
    <property type="nucleotide sequence ID" value="NZ_BDCO01000002.1"/>
</dbReference>
<evidence type="ECO:0000313" key="5">
    <source>
        <dbReference type="Proteomes" id="UP000076023"/>
    </source>
</evidence>
<keyword evidence="5" id="KW-1185">Reference proteome</keyword>
<feature type="compositionally biased region" description="Gly residues" evidence="1">
    <location>
        <begin position="132"/>
        <end position="141"/>
    </location>
</feature>
<dbReference type="Proteomes" id="UP000076023">
    <property type="component" value="Unassembled WGS sequence"/>
</dbReference>